<feature type="domain" description="HTH tetR-type" evidence="5">
    <location>
        <begin position="23"/>
        <end position="83"/>
    </location>
</feature>
<dbReference type="Pfam" id="PF13305">
    <property type="entry name" value="TetR_C_33"/>
    <property type="match status" value="1"/>
</dbReference>
<dbReference type="InterPro" id="IPR025996">
    <property type="entry name" value="MT1864/Rv1816-like_C"/>
</dbReference>
<dbReference type="EMBL" id="CP112998">
    <property type="protein sequence ID" value="WAC14667.1"/>
    <property type="molecule type" value="Genomic_DNA"/>
</dbReference>
<dbReference type="SUPFAM" id="SSF48498">
    <property type="entry name" value="Tetracyclin repressor-like, C-terminal domain"/>
    <property type="match status" value="1"/>
</dbReference>
<reference evidence="6" key="1">
    <citation type="submission" date="2022-11" db="EMBL/GenBank/DDBJ databases">
        <title>Dyadobacter pollutisoli sp. nov., isolated from plastic dumped soil.</title>
        <authorList>
            <person name="Kim J.M."/>
            <person name="Kim K.R."/>
            <person name="Lee J.K."/>
            <person name="Hao L."/>
            <person name="Jeon C.O."/>
        </authorList>
    </citation>
    <scope>NUCLEOTIDE SEQUENCE</scope>
    <source>
        <strain evidence="6">U1</strain>
    </source>
</reference>
<dbReference type="InterPro" id="IPR009057">
    <property type="entry name" value="Homeodomain-like_sf"/>
</dbReference>
<dbReference type="Pfam" id="PF00440">
    <property type="entry name" value="TetR_N"/>
    <property type="match status" value="1"/>
</dbReference>
<accession>A0A9E8NI21</accession>
<dbReference type="PRINTS" id="PR00455">
    <property type="entry name" value="HTHTETR"/>
</dbReference>
<dbReference type="InterPro" id="IPR036271">
    <property type="entry name" value="Tet_transcr_reg_TetR-rel_C_sf"/>
</dbReference>
<dbReference type="GO" id="GO:0003677">
    <property type="term" value="F:DNA binding"/>
    <property type="evidence" value="ECO:0007669"/>
    <property type="project" value="UniProtKB-UniRule"/>
</dbReference>
<evidence type="ECO:0000313" key="6">
    <source>
        <dbReference type="EMBL" id="WAC14667.1"/>
    </source>
</evidence>
<dbReference type="RefSeq" id="WP_244820034.1">
    <property type="nucleotide sequence ID" value="NZ_CP112998.1"/>
</dbReference>
<dbReference type="Gene3D" id="1.10.357.10">
    <property type="entry name" value="Tetracycline Repressor, domain 2"/>
    <property type="match status" value="1"/>
</dbReference>
<gene>
    <name evidence="6" type="ORF">ON006_12040</name>
</gene>
<proteinExistence type="predicted"/>
<keyword evidence="7" id="KW-1185">Reference proteome</keyword>
<evidence type="ECO:0000256" key="1">
    <source>
        <dbReference type="ARBA" id="ARBA00023015"/>
    </source>
</evidence>
<dbReference type="Proteomes" id="UP001164653">
    <property type="component" value="Chromosome"/>
</dbReference>
<keyword evidence="1" id="KW-0805">Transcription regulation</keyword>
<evidence type="ECO:0000259" key="5">
    <source>
        <dbReference type="PROSITE" id="PS50977"/>
    </source>
</evidence>
<dbReference type="SUPFAM" id="SSF46689">
    <property type="entry name" value="Homeodomain-like"/>
    <property type="match status" value="1"/>
</dbReference>
<evidence type="ECO:0000313" key="7">
    <source>
        <dbReference type="Proteomes" id="UP001164653"/>
    </source>
</evidence>
<evidence type="ECO:0000256" key="3">
    <source>
        <dbReference type="ARBA" id="ARBA00023163"/>
    </source>
</evidence>
<dbReference type="InterPro" id="IPR001647">
    <property type="entry name" value="HTH_TetR"/>
</dbReference>
<dbReference type="PANTHER" id="PTHR43479:SF20">
    <property type="entry name" value="HTH TETR-TYPE DOMAIN-CONTAINING PROTEIN"/>
    <property type="match status" value="1"/>
</dbReference>
<evidence type="ECO:0000256" key="4">
    <source>
        <dbReference type="PROSITE-ProRule" id="PRU00335"/>
    </source>
</evidence>
<dbReference type="AlphaFoldDB" id="A0A9E8NI21"/>
<dbReference type="InterPro" id="IPR050624">
    <property type="entry name" value="HTH-type_Tx_Regulator"/>
</dbReference>
<evidence type="ECO:0000256" key="2">
    <source>
        <dbReference type="ARBA" id="ARBA00023125"/>
    </source>
</evidence>
<protein>
    <submittedName>
        <fullName evidence="6">TetR/AcrR family transcriptional regulator</fullName>
    </submittedName>
</protein>
<keyword evidence="2 4" id="KW-0238">DNA-binding</keyword>
<keyword evidence="3" id="KW-0804">Transcription</keyword>
<dbReference type="KEGG" id="dpf:ON006_12040"/>
<dbReference type="PANTHER" id="PTHR43479">
    <property type="entry name" value="ACREF/ENVCD OPERON REPRESSOR-RELATED"/>
    <property type="match status" value="1"/>
</dbReference>
<sequence length="210" mass="24271">MLTPLGKLGFDMGILERRIRQKENMRTNILSVALQLVKDEGWQSLSIRKIADAIEYSVPVIYDHFENKEAILFELSLDGFRLLERTLEKNKKKYPDPAERLKAHAEAYWNFAFKNPEYYQLMYGLGMPCSGAGKIKPEFNCFRDFIGEAIEGIVKNKKSTDDETCFKIYAFWSVLHGLISIVMMRCSDIDDSTMNKKVMDDTVEAFIKNL</sequence>
<dbReference type="PROSITE" id="PS50977">
    <property type="entry name" value="HTH_TETR_2"/>
    <property type="match status" value="1"/>
</dbReference>
<organism evidence="6 7">
    <name type="scientific">Dyadobacter pollutisoli</name>
    <dbReference type="NCBI Taxonomy" id="2910158"/>
    <lineage>
        <taxon>Bacteria</taxon>
        <taxon>Pseudomonadati</taxon>
        <taxon>Bacteroidota</taxon>
        <taxon>Cytophagia</taxon>
        <taxon>Cytophagales</taxon>
        <taxon>Spirosomataceae</taxon>
        <taxon>Dyadobacter</taxon>
    </lineage>
</organism>
<name>A0A9E8NI21_9BACT</name>
<feature type="DNA-binding region" description="H-T-H motif" evidence="4">
    <location>
        <begin position="46"/>
        <end position="65"/>
    </location>
</feature>